<protein>
    <submittedName>
        <fullName evidence="1">YaeQ protein</fullName>
    </submittedName>
</protein>
<dbReference type="SUPFAM" id="SSF52980">
    <property type="entry name" value="Restriction endonuclease-like"/>
    <property type="match status" value="1"/>
</dbReference>
<dbReference type="PIRSF" id="PIRSF011484">
    <property type="entry name" value="YaeQ"/>
    <property type="match status" value="1"/>
</dbReference>
<evidence type="ECO:0000313" key="1">
    <source>
        <dbReference type="EMBL" id="GAM55272.1"/>
    </source>
</evidence>
<dbReference type="SMART" id="SM01322">
    <property type="entry name" value="YaeQ"/>
    <property type="match status" value="1"/>
</dbReference>
<dbReference type="EMBL" id="BBRZ01000012">
    <property type="protein sequence ID" value="GAM55272.1"/>
    <property type="molecule type" value="Genomic_DNA"/>
</dbReference>
<name>A0A0B8NSG8_9VIBR</name>
<comment type="caution">
    <text evidence="1">The sequence shown here is derived from an EMBL/GenBank/DDBJ whole genome shotgun (WGS) entry which is preliminary data.</text>
</comment>
<dbReference type="Pfam" id="PF07152">
    <property type="entry name" value="YaeQ"/>
    <property type="match status" value="1"/>
</dbReference>
<reference evidence="1 2" key="1">
    <citation type="submission" date="2015-01" db="EMBL/GenBank/DDBJ databases">
        <title>Vibrio sp. C1 JCM 19231 whole genome shotgun sequence.</title>
        <authorList>
            <person name="Sawabe T."/>
            <person name="Meirelles P."/>
            <person name="Feng G."/>
            <person name="Sayaka M."/>
            <person name="Hattori M."/>
            <person name="Ohkuma M."/>
        </authorList>
    </citation>
    <scope>NUCLEOTIDE SEQUENCE [LARGE SCALE GENOMIC DNA]</scope>
    <source>
        <strain evidence="2">JCM 19231</strain>
    </source>
</reference>
<dbReference type="Gene3D" id="3.10.640.10">
    <property type="entry name" value="Restriction endonuclease-like alpha-beta roll domain"/>
    <property type="match status" value="1"/>
</dbReference>
<accession>A0A0B8NSG8</accession>
<keyword evidence="2" id="KW-1185">Reference proteome</keyword>
<gene>
    <name evidence="1" type="ORF">JCM19231_5104</name>
</gene>
<sequence length="178" mass="20027">MALKPTIYKFRVNLADTNQNKFDDFNLTVALHPSETKERMLARMVAFALNYTPELAFTKGLSDQEQPDIWQHDDAGILQTWIEVGEPSVDRLKKAARSGVKVAVYPFGDSKSQMWFTKNQGKLSQLDVTIVKLSGEAIQSLEQGLERTNDFSVMCSEDSVYLTLGEVSTEFQLEVLQG</sequence>
<dbReference type="InterPro" id="IPR038590">
    <property type="entry name" value="YaeQ_sf"/>
</dbReference>
<organism evidence="1 2">
    <name type="scientific">Vibrio ishigakensis</name>
    <dbReference type="NCBI Taxonomy" id="1481914"/>
    <lineage>
        <taxon>Bacteria</taxon>
        <taxon>Pseudomonadati</taxon>
        <taxon>Pseudomonadota</taxon>
        <taxon>Gammaproteobacteria</taxon>
        <taxon>Vibrionales</taxon>
        <taxon>Vibrionaceae</taxon>
        <taxon>Vibrio</taxon>
    </lineage>
</organism>
<dbReference type="InterPro" id="IPR009822">
    <property type="entry name" value="YaeQ"/>
</dbReference>
<dbReference type="Proteomes" id="UP000031671">
    <property type="component" value="Unassembled WGS sequence"/>
</dbReference>
<dbReference type="AlphaFoldDB" id="A0A0B8NSG8"/>
<dbReference type="RefSeq" id="WP_261835967.1">
    <property type="nucleotide sequence ID" value="NZ_AP024882.1"/>
</dbReference>
<dbReference type="PANTHER" id="PTHR38784">
    <property type="entry name" value="SUCROSE PHOSPHORYLASE"/>
    <property type="match status" value="1"/>
</dbReference>
<dbReference type="PANTHER" id="PTHR38784:SF1">
    <property type="entry name" value="SUCROSE PHOSPHORYLASE"/>
    <property type="match status" value="1"/>
</dbReference>
<reference evidence="1 2" key="2">
    <citation type="submission" date="2015-01" db="EMBL/GenBank/DDBJ databases">
        <authorList>
            <consortium name="NBRP consortium"/>
            <person name="Sawabe T."/>
            <person name="Meirelles P."/>
            <person name="Feng G."/>
            <person name="Sayaka M."/>
            <person name="Hattori M."/>
            <person name="Ohkuma M."/>
        </authorList>
    </citation>
    <scope>NUCLEOTIDE SEQUENCE [LARGE SCALE GENOMIC DNA]</scope>
    <source>
        <strain evidence="2">JCM 19231</strain>
    </source>
</reference>
<dbReference type="InterPro" id="IPR011335">
    <property type="entry name" value="Restrct_endonuc-II-like"/>
</dbReference>
<evidence type="ECO:0000313" key="2">
    <source>
        <dbReference type="Proteomes" id="UP000031671"/>
    </source>
</evidence>
<proteinExistence type="predicted"/>